<reference evidence="3" key="1">
    <citation type="submission" date="2021-01" db="EMBL/GenBank/DDBJ databases">
        <authorList>
            <person name="Corre E."/>
            <person name="Pelletier E."/>
            <person name="Niang G."/>
            <person name="Scheremetjew M."/>
            <person name="Finn R."/>
            <person name="Kale V."/>
            <person name="Holt S."/>
            <person name="Cochrane G."/>
            <person name="Meng A."/>
            <person name="Brown T."/>
            <person name="Cohen L."/>
        </authorList>
    </citation>
    <scope>NUCLEOTIDE SEQUENCE</scope>
    <source>
        <strain evidence="3">GSO104</strain>
    </source>
</reference>
<evidence type="ECO:0008006" key="6">
    <source>
        <dbReference type="Google" id="ProtNLM"/>
    </source>
</evidence>
<evidence type="ECO:0000256" key="2">
    <source>
        <dbReference type="SAM" id="MobiDB-lite"/>
    </source>
</evidence>
<organism evidence="3">
    <name type="scientific">Ditylum brightwellii</name>
    <dbReference type="NCBI Taxonomy" id="49249"/>
    <lineage>
        <taxon>Eukaryota</taxon>
        <taxon>Sar</taxon>
        <taxon>Stramenopiles</taxon>
        <taxon>Ochrophyta</taxon>
        <taxon>Bacillariophyta</taxon>
        <taxon>Mediophyceae</taxon>
        <taxon>Lithodesmiophycidae</taxon>
        <taxon>Lithodesmiales</taxon>
        <taxon>Lithodesmiaceae</taxon>
        <taxon>Ditylum</taxon>
    </lineage>
</organism>
<evidence type="ECO:0000256" key="1">
    <source>
        <dbReference type="ARBA" id="ARBA00009100"/>
    </source>
</evidence>
<evidence type="ECO:0000313" key="3">
    <source>
        <dbReference type="EMBL" id="CAE4583773.1"/>
    </source>
</evidence>
<dbReference type="Pfam" id="PF03643">
    <property type="entry name" value="Vps26"/>
    <property type="match status" value="2"/>
</dbReference>
<dbReference type="PANTHER" id="PTHR12233">
    <property type="entry name" value="VACUOLAR PROTEIN SORTING 26 RELATED"/>
    <property type="match status" value="1"/>
</dbReference>
<dbReference type="EMBL" id="HBNS01003563">
    <property type="protein sequence ID" value="CAE4583781.1"/>
    <property type="molecule type" value="Transcribed_RNA"/>
</dbReference>
<protein>
    <recommendedName>
        <fullName evidence="6">Vacuolar protein sorting-associated protein 26</fullName>
    </recommendedName>
</protein>
<dbReference type="EMBL" id="HBNS01003560">
    <property type="protein sequence ID" value="CAE4583773.1"/>
    <property type="molecule type" value="Transcribed_RNA"/>
</dbReference>
<gene>
    <name evidence="3" type="ORF">DBRI00130_LOCUS2884</name>
    <name evidence="4" type="ORF">DBRI00130_LOCUS2887</name>
    <name evidence="5" type="ORF">DBRI00130_LOCUS2888</name>
</gene>
<dbReference type="EMBL" id="HBNS01003564">
    <property type="protein sequence ID" value="CAE4583782.1"/>
    <property type="molecule type" value="Transcribed_RNA"/>
</dbReference>
<sequence length="161" mass="18476">MEVGIEECLHIEFEYERRCYHLHDVILGKINFLLVRIKIKHMELAVIRRETSGEGVALSSTASSNPAASLTVPHDSTGNNNILTETQTLIKYEIMDGAPVKGETIPVRLYLHGIPADLTPTYDAVNNRFSVRYFLNLVLVDEEDRRYFKQQEIILWRKVFG</sequence>
<feature type="region of interest" description="Disordered" evidence="2">
    <location>
        <begin position="57"/>
        <end position="76"/>
    </location>
</feature>
<name>A0A6S8ZIU2_9STRA</name>
<dbReference type="AlphaFoldDB" id="A0A6S8ZIU2"/>
<dbReference type="GO" id="GO:0006886">
    <property type="term" value="P:intracellular protein transport"/>
    <property type="evidence" value="ECO:0007669"/>
    <property type="project" value="InterPro"/>
</dbReference>
<evidence type="ECO:0000313" key="5">
    <source>
        <dbReference type="EMBL" id="CAE4583782.1"/>
    </source>
</evidence>
<accession>A0A6S8ZIU2</accession>
<dbReference type="Gene3D" id="2.60.40.640">
    <property type="match status" value="1"/>
</dbReference>
<feature type="compositionally biased region" description="Polar residues" evidence="2">
    <location>
        <begin position="58"/>
        <end position="76"/>
    </location>
</feature>
<comment type="similarity">
    <text evidence="1">Belongs to the VPS26 family.</text>
</comment>
<evidence type="ECO:0000313" key="4">
    <source>
        <dbReference type="EMBL" id="CAE4583781.1"/>
    </source>
</evidence>
<dbReference type="InterPro" id="IPR014752">
    <property type="entry name" value="Arrestin-like_C"/>
</dbReference>
<proteinExistence type="inferred from homology"/>
<dbReference type="InterPro" id="IPR028934">
    <property type="entry name" value="Vps26-related"/>
</dbReference>